<dbReference type="GO" id="GO:0007602">
    <property type="term" value="P:phototransduction"/>
    <property type="evidence" value="ECO:0007669"/>
    <property type="project" value="UniProtKB-KW"/>
</dbReference>
<sequence length="313" mass="35146">MAELGVFKRNDAVYVNPNTQNGKHVDIAITVRGSDFYFAWCAVMGTVALGIIISSFMKPRTDRIFFYLTAGVNMTACIAYFALGSNLGWTPIDVEWTRGQADVRGINREIFYVRYIDWFITTPLLLLDILLTAGLPWPTIIWTVFLDWIMIVTGLVGALVKSRYKWGFFSFGCAAMFYIFYNVAWEGRIHAKRLGNDVYRVYLICGVWTLFLWLCYPIAWGVCEGGNVIAPDSEAVFYGVLDFCAKPVFSIMLIVGHWNISPARLGLRIRDVDEDPVLYEKKDRDAPPETADPDAVHNGHTNGSATTTGAQTA</sequence>
<evidence type="ECO:0000313" key="13">
    <source>
        <dbReference type="EMBL" id="KAG9973167.1"/>
    </source>
</evidence>
<comment type="similarity">
    <text evidence="2">Belongs to the archaeal/bacterial/fungal opsin family.</text>
</comment>
<evidence type="ECO:0000256" key="5">
    <source>
        <dbReference type="ARBA" id="ARBA00022692"/>
    </source>
</evidence>
<evidence type="ECO:0000313" key="14">
    <source>
        <dbReference type="Proteomes" id="UP000729357"/>
    </source>
</evidence>
<dbReference type="Pfam" id="PF01036">
    <property type="entry name" value="Bac_rhodopsin"/>
    <property type="match status" value="1"/>
</dbReference>
<keyword evidence="4" id="KW-0716">Sensory transduction</keyword>
<keyword evidence="3" id="KW-0600">Photoreceptor protein</keyword>
<evidence type="ECO:0000256" key="3">
    <source>
        <dbReference type="ARBA" id="ARBA00022543"/>
    </source>
</evidence>
<keyword evidence="6" id="KW-0681">Retinal protein</keyword>
<evidence type="ECO:0000256" key="7">
    <source>
        <dbReference type="ARBA" id="ARBA00022989"/>
    </source>
</evidence>
<keyword evidence="8" id="KW-0157">Chromophore</keyword>
<evidence type="ECO:0000256" key="2">
    <source>
        <dbReference type="ARBA" id="ARBA00008130"/>
    </source>
</evidence>
<dbReference type="Gene3D" id="1.20.1070.10">
    <property type="entry name" value="Rhodopsin 7-helix transmembrane proteins"/>
    <property type="match status" value="1"/>
</dbReference>
<dbReference type="PROSITE" id="PS00950">
    <property type="entry name" value="BACTERIAL_OPSIN_1"/>
    <property type="match status" value="1"/>
</dbReference>
<reference evidence="13" key="1">
    <citation type="journal article" date="2021" name="J Fungi (Basel)">
        <title>Virulence traits and population genomics of the black yeast Aureobasidium melanogenum.</title>
        <authorList>
            <person name="Cernosa A."/>
            <person name="Sun X."/>
            <person name="Gostincar C."/>
            <person name="Fang C."/>
            <person name="Gunde-Cimerman N."/>
            <person name="Song Z."/>
        </authorList>
    </citation>
    <scope>NUCLEOTIDE SEQUENCE</scope>
    <source>
        <strain evidence="13">EXF-9298</strain>
    </source>
</reference>
<keyword evidence="10 13" id="KW-0675">Receptor</keyword>
<feature type="non-terminal residue" evidence="13">
    <location>
        <position position="1"/>
    </location>
</feature>
<feature type="transmembrane region" description="Helical" evidence="12">
    <location>
        <begin position="235"/>
        <end position="260"/>
    </location>
</feature>
<dbReference type="InterPro" id="IPR018229">
    <property type="entry name" value="Rhodopsin_retinal_BS"/>
</dbReference>
<keyword evidence="7 12" id="KW-1133">Transmembrane helix</keyword>
<evidence type="ECO:0000256" key="9">
    <source>
        <dbReference type="ARBA" id="ARBA00023136"/>
    </source>
</evidence>
<feature type="transmembrane region" description="Helical" evidence="12">
    <location>
        <begin position="166"/>
        <end position="185"/>
    </location>
</feature>
<dbReference type="SMART" id="SM01021">
    <property type="entry name" value="Bac_rhodopsin"/>
    <property type="match status" value="1"/>
</dbReference>
<dbReference type="AlphaFoldDB" id="A0A9P8FGK1"/>
<keyword evidence="5 12" id="KW-0812">Transmembrane</keyword>
<evidence type="ECO:0000256" key="1">
    <source>
        <dbReference type="ARBA" id="ARBA00004141"/>
    </source>
</evidence>
<evidence type="ECO:0000256" key="4">
    <source>
        <dbReference type="ARBA" id="ARBA00022606"/>
    </source>
</evidence>
<dbReference type="PANTHER" id="PTHR28286:SF1">
    <property type="entry name" value="30 KDA HEAT SHOCK PROTEIN-RELATED"/>
    <property type="match status" value="1"/>
</dbReference>
<dbReference type="FunFam" id="1.20.1070.10:FF:000160">
    <property type="entry name" value="Related to Opsin-1"/>
    <property type="match status" value="1"/>
</dbReference>
<evidence type="ECO:0000256" key="8">
    <source>
        <dbReference type="ARBA" id="ARBA00022991"/>
    </source>
</evidence>
<evidence type="ECO:0000256" key="12">
    <source>
        <dbReference type="SAM" id="Phobius"/>
    </source>
</evidence>
<feature type="transmembrane region" description="Helical" evidence="12">
    <location>
        <begin position="64"/>
        <end position="83"/>
    </location>
</feature>
<dbReference type="GO" id="GO:0005783">
    <property type="term" value="C:endoplasmic reticulum"/>
    <property type="evidence" value="ECO:0007669"/>
    <property type="project" value="TreeGrafter"/>
</dbReference>
<dbReference type="CDD" id="cd15239">
    <property type="entry name" value="7tm_YRO2_fungal-like"/>
    <property type="match status" value="1"/>
</dbReference>
<feature type="transmembrane region" description="Helical" evidence="12">
    <location>
        <begin position="115"/>
        <end position="133"/>
    </location>
</feature>
<feature type="transmembrane region" description="Helical" evidence="12">
    <location>
        <begin position="140"/>
        <end position="160"/>
    </location>
</feature>
<proteinExistence type="inferred from homology"/>
<dbReference type="GO" id="GO:0005886">
    <property type="term" value="C:plasma membrane"/>
    <property type="evidence" value="ECO:0007669"/>
    <property type="project" value="TreeGrafter"/>
</dbReference>
<dbReference type="GO" id="GO:0005216">
    <property type="term" value="F:monoatomic ion channel activity"/>
    <property type="evidence" value="ECO:0007669"/>
    <property type="project" value="InterPro"/>
</dbReference>
<reference evidence="13" key="2">
    <citation type="submission" date="2021-08" db="EMBL/GenBank/DDBJ databases">
        <authorList>
            <person name="Gostincar C."/>
            <person name="Sun X."/>
            <person name="Song Z."/>
            <person name="Gunde-Cimerman N."/>
        </authorList>
    </citation>
    <scope>NUCLEOTIDE SEQUENCE</scope>
    <source>
        <strain evidence="13">EXF-9298</strain>
    </source>
</reference>
<comment type="caution">
    <text evidence="13">The sequence shown here is derived from an EMBL/GenBank/DDBJ whole genome shotgun (WGS) entry which is preliminary data.</text>
</comment>
<feature type="compositionally biased region" description="Polar residues" evidence="11">
    <location>
        <begin position="299"/>
        <end position="313"/>
    </location>
</feature>
<dbReference type="PANTHER" id="PTHR28286">
    <property type="match status" value="1"/>
</dbReference>
<feature type="transmembrane region" description="Helical" evidence="12">
    <location>
        <begin position="197"/>
        <end position="220"/>
    </location>
</feature>
<dbReference type="PRINTS" id="PR00251">
    <property type="entry name" value="BACTRLOPSIN"/>
</dbReference>
<gene>
    <name evidence="13" type="ORF">KCU98_g12812</name>
</gene>
<dbReference type="EMBL" id="JAHFXS010002261">
    <property type="protein sequence ID" value="KAG9973167.1"/>
    <property type="molecule type" value="Genomic_DNA"/>
</dbReference>
<dbReference type="GO" id="GO:0009881">
    <property type="term" value="F:photoreceptor activity"/>
    <property type="evidence" value="ECO:0007669"/>
    <property type="project" value="UniProtKB-KW"/>
</dbReference>
<feature type="region of interest" description="Disordered" evidence="11">
    <location>
        <begin position="279"/>
        <end position="313"/>
    </location>
</feature>
<accession>A0A9P8FGK1</accession>
<feature type="transmembrane region" description="Helical" evidence="12">
    <location>
        <begin position="37"/>
        <end position="57"/>
    </location>
</feature>
<keyword evidence="14" id="KW-1185">Reference proteome</keyword>
<dbReference type="InterPro" id="IPR001425">
    <property type="entry name" value="Arc/bac/fun_rhodopsins"/>
</dbReference>
<dbReference type="InterPro" id="IPR043476">
    <property type="entry name" value="Yro2-like_7TM"/>
</dbReference>
<evidence type="ECO:0000256" key="10">
    <source>
        <dbReference type="ARBA" id="ARBA00023170"/>
    </source>
</evidence>
<protein>
    <submittedName>
        <fullName evidence="13">Family A G protein-coupled receptor-like protein</fullName>
    </submittedName>
</protein>
<organism evidence="13 14">
    <name type="scientific">Aureobasidium melanogenum</name>
    <name type="common">Aureobasidium pullulans var. melanogenum</name>
    <dbReference type="NCBI Taxonomy" id="46634"/>
    <lineage>
        <taxon>Eukaryota</taxon>
        <taxon>Fungi</taxon>
        <taxon>Dikarya</taxon>
        <taxon>Ascomycota</taxon>
        <taxon>Pezizomycotina</taxon>
        <taxon>Dothideomycetes</taxon>
        <taxon>Dothideomycetidae</taxon>
        <taxon>Dothideales</taxon>
        <taxon>Saccotheciaceae</taxon>
        <taxon>Aureobasidium</taxon>
    </lineage>
</organism>
<comment type="subcellular location">
    <subcellularLocation>
        <location evidence="1">Membrane</location>
        <topology evidence="1">Multi-pass membrane protein</topology>
    </subcellularLocation>
</comment>
<evidence type="ECO:0000256" key="6">
    <source>
        <dbReference type="ARBA" id="ARBA00022925"/>
    </source>
</evidence>
<name>A0A9P8FGK1_AURME</name>
<dbReference type="SUPFAM" id="SSF81321">
    <property type="entry name" value="Family A G protein-coupled receptor-like"/>
    <property type="match status" value="1"/>
</dbReference>
<evidence type="ECO:0000256" key="11">
    <source>
        <dbReference type="SAM" id="MobiDB-lite"/>
    </source>
</evidence>
<keyword evidence="9 12" id="KW-0472">Membrane</keyword>
<dbReference type="Proteomes" id="UP000729357">
    <property type="component" value="Unassembled WGS sequence"/>
</dbReference>